<accession>A0AC34RHB2</accession>
<dbReference type="Proteomes" id="UP000887576">
    <property type="component" value="Unplaced"/>
</dbReference>
<sequence length="123" mass="14109">MDKISNSQIIEKTIINMFLTVSWDVYRLLEDSEANVTEAAKKLRKKRTDLLKVIESVITNSAGGVFNAFLCLCDLLILFNWKLANDFTYPQIASLEITLNRDFNNKINNFLVDNVFVKETAEN</sequence>
<protein>
    <submittedName>
        <fullName evidence="2">Uncharacterized protein</fullName>
    </submittedName>
</protein>
<evidence type="ECO:0000313" key="2">
    <source>
        <dbReference type="WBParaSite" id="JU765_v2.g6787.t1"/>
    </source>
</evidence>
<proteinExistence type="predicted"/>
<organism evidence="1 2">
    <name type="scientific">Panagrolaimus sp. JU765</name>
    <dbReference type="NCBI Taxonomy" id="591449"/>
    <lineage>
        <taxon>Eukaryota</taxon>
        <taxon>Metazoa</taxon>
        <taxon>Ecdysozoa</taxon>
        <taxon>Nematoda</taxon>
        <taxon>Chromadorea</taxon>
        <taxon>Rhabditida</taxon>
        <taxon>Tylenchina</taxon>
        <taxon>Panagrolaimomorpha</taxon>
        <taxon>Panagrolaimoidea</taxon>
        <taxon>Panagrolaimidae</taxon>
        <taxon>Panagrolaimus</taxon>
    </lineage>
</organism>
<evidence type="ECO:0000313" key="1">
    <source>
        <dbReference type="Proteomes" id="UP000887576"/>
    </source>
</evidence>
<name>A0AC34RHB2_9BILA</name>
<reference evidence="2" key="1">
    <citation type="submission" date="2022-11" db="UniProtKB">
        <authorList>
            <consortium name="WormBaseParasite"/>
        </authorList>
    </citation>
    <scope>IDENTIFICATION</scope>
</reference>
<dbReference type="WBParaSite" id="JU765_v2.g6787.t1">
    <property type="protein sequence ID" value="JU765_v2.g6787.t1"/>
    <property type="gene ID" value="JU765_v2.g6787"/>
</dbReference>